<dbReference type="EMBL" id="JACGCM010002548">
    <property type="protein sequence ID" value="KAF6138818.1"/>
    <property type="molecule type" value="Genomic_DNA"/>
</dbReference>
<dbReference type="InterPro" id="IPR020818">
    <property type="entry name" value="Chaperonin_GroES"/>
</dbReference>
<comment type="similarity">
    <text evidence="2">Belongs to the GroES chaperonin family.</text>
</comment>
<proteinExistence type="inferred from homology"/>
<gene>
    <name evidence="3" type="ORF">GIB67_025980</name>
</gene>
<dbReference type="AlphaFoldDB" id="A0A7J7L8F0"/>
<protein>
    <submittedName>
        <fullName evidence="3">Uncharacterized protein</fullName>
    </submittedName>
</protein>
<dbReference type="Proteomes" id="UP000541444">
    <property type="component" value="Unassembled WGS sequence"/>
</dbReference>
<dbReference type="InterPro" id="IPR011032">
    <property type="entry name" value="GroES-like_sf"/>
</dbReference>
<comment type="caution">
    <text evidence="3">The sequence shown here is derived from an EMBL/GenBank/DDBJ whole genome shotgun (WGS) entry which is preliminary data.</text>
</comment>
<dbReference type="InterPro" id="IPR037124">
    <property type="entry name" value="Chaperonin_GroES_sf"/>
</dbReference>
<dbReference type="Gene3D" id="2.30.33.40">
    <property type="entry name" value="GroES chaperonin"/>
    <property type="match status" value="1"/>
</dbReference>
<name>A0A7J7L8F0_9MAGN</name>
<accession>A0A7J7L8F0</accession>
<sequence length="299" mass="33290">MASTVIQAVLNLFSSCSLRRRDFRLLLARELKREISLSRSLQPLHQPHAEDLGSVSPGLKLSLGGVEKFWIYALIVFVDPFIDVLKGKIVVKTLIEKTTLFGFIIAFMHSIIFSGTERKPLCGELISFGENTNLGVNEVNVAIKAGTQVVYPKKTGIKLCVNESNFVILMEEEILGISESKDIKELKLINDYVLIEATKMSRIVPLLFPSKVMKQIQTGTVIAVSPRSDKIITSKVVFSAGHYYFNSNETNYVIVKGFEVAVAGAASIRHIGDVSIRGLVSDIGMRMLLQCELIYYFLR</sequence>
<dbReference type="GO" id="GO:0044183">
    <property type="term" value="F:protein folding chaperone"/>
    <property type="evidence" value="ECO:0007669"/>
    <property type="project" value="InterPro"/>
</dbReference>
<keyword evidence="4" id="KW-1185">Reference proteome</keyword>
<keyword evidence="1 2" id="KW-0143">Chaperone</keyword>
<dbReference type="SUPFAM" id="SSF50129">
    <property type="entry name" value="GroES-like"/>
    <property type="match status" value="1"/>
</dbReference>
<evidence type="ECO:0000256" key="2">
    <source>
        <dbReference type="RuleBase" id="RU003479"/>
    </source>
</evidence>
<organism evidence="3 4">
    <name type="scientific">Kingdonia uniflora</name>
    <dbReference type="NCBI Taxonomy" id="39325"/>
    <lineage>
        <taxon>Eukaryota</taxon>
        <taxon>Viridiplantae</taxon>
        <taxon>Streptophyta</taxon>
        <taxon>Embryophyta</taxon>
        <taxon>Tracheophyta</taxon>
        <taxon>Spermatophyta</taxon>
        <taxon>Magnoliopsida</taxon>
        <taxon>Ranunculales</taxon>
        <taxon>Circaeasteraceae</taxon>
        <taxon>Kingdonia</taxon>
    </lineage>
</organism>
<dbReference type="GO" id="GO:0005524">
    <property type="term" value="F:ATP binding"/>
    <property type="evidence" value="ECO:0007669"/>
    <property type="project" value="InterPro"/>
</dbReference>
<dbReference type="OrthoDB" id="184876at2759"/>
<evidence type="ECO:0000313" key="4">
    <source>
        <dbReference type="Proteomes" id="UP000541444"/>
    </source>
</evidence>
<evidence type="ECO:0000256" key="1">
    <source>
        <dbReference type="ARBA" id="ARBA00023186"/>
    </source>
</evidence>
<dbReference type="Pfam" id="PF00166">
    <property type="entry name" value="Cpn10"/>
    <property type="match status" value="1"/>
</dbReference>
<reference evidence="3 4" key="1">
    <citation type="journal article" date="2020" name="IScience">
        <title>Genome Sequencing of the Endangered Kingdonia uniflora (Circaeasteraceae, Ranunculales) Reveals Potential Mechanisms of Evolutionary Specialization.</title>
        <authorList>
            <person name="Sun Y."/>
            <person name="Deng T."/>
            <person name="Zhang A."/>
            <person name="Moore M.J."/>
            <person name="Landis J.B."/>
            <person name="Lin N."/>
            <person name="Zhang H."/>
            <person name="Zhang X."/>
            <person name="Huang J."/>
            <person name="Zhang X."/>
            <person name="Sun H."/>
            <person name="Wang H."/>
        </authorList>
    </citation>
    <scope>NUCLEOTIDE SEQUENCE [LARGE SCALE GENOMIC DNA]</scope>
    <source>
        <strain evidence="3">TB1705</strain>
        <tissue evidence="3">Leaf</tissue>
    </source>
</reference>
<evidence type="ECO:0000313" key="3">
    <source>
        <dbReference type="EMBL" id="KAF6138818.1"/>
    </source>
</evidence>
<dbReference type="PRINTS" id="PR00297">
    <property type="entry name" value="CHAPERONIN10"/>
</dbReference>